<dbReference type="Gene3D" id="3.40.50.300">
    <property type="entry name" value="P-loop containing nucleotide triphosphate hydrolases"/>
    <property type="match status" value="1"/>
</dbReference>
<proteinExistence type="inferred from homology"/>
<evidence type="ECO:0000259" key="9">
    <source>
        <dbReference type="PROSITE" id="PS50893"/>
    </source>
</evidence>
<evidence type="ECO:0000256" key="8">
    <source>
        <dbReference type="ARBA" id="ARBA00049985"/>
    </source>
</evidence>
<keyword evidence="2" id="KW-0813">Transport</keyword>
<keyword evidence="4" id="KW-0547">Nucleotide-binding</keyword>
<dbReference type="PANTHER" id="PTHR42711:SF18">
    <property type="entry name" value="ABC TRANSPORTER, ATP-BINDING PROTEIN"/>
    <property type="match status" value="1"/>
</dbReference>
<dbReference type="EMBL" id="DRTH01000142">
    <property type="protein sequence ID" value="HHF08612.1"/>
    <property type="molecule type" value="Genomic_DNA"/>
</dbReference>
<dbReference type="FunFam" id="3.40.50.300:FF:000589">
    <property type="entry name" value="ABC transporter, ATP-binding subunit"/>
    <property type="match status" value="1"/>
</dbReference>
<name>A0A7C5HYL0_9BACT</name>
<comment type="similarity">
    <text evidence="8">Belongs to the ABC transporter superfamily. Drug exporter-1 (DrugE1) (TC 3.A.1.105) family.</text>
</comment>
<feature type="domain" description="ABC transporter" evidence="9">
    <location>
        <begin position="4"/>
        <end position="234"/>
    </location>
</feature>
<dbReference type="Pfam" id="PF00005">
    <property type="entry name" value="ABC_tran"/>
    <property type="match status" value="1"/>
</dbReference>
<evidence type="ECO:0000256" key="3">
    <source>
        <dbReference type="ARBA" id="ARBA00022475"/>
    </source>
</evidence>
<evidence type="ECO:0000256" key="5">
    <source>
        <dbReference type="ARBA" id="ARBA00022840"/>
    </source>
</evidence>
<evidence type="ECO:0000256" key="1">
    <source>
        <dbReference type="ARBA" id="ARBA00004236"/>
    </source>
</evidence>
<dbReference type="InterPro" id="IPR027417">
    <property type="entry name" value="P-loop_NTPase"/>
</dbReference>
<dbReference type="SUPFAM" id="SSF52540">
    <property type="entry name" value="P-loop containing nucleoside triphosphate hydrolases"/>
    <property type="match status" value="1"/>
</dbReference>
<keyword evidence="7" id="KW-0472">Membrane</keyword>
<keyword evidence="6" id="KW-1278">Translocase</keyword>
<keyword evidence="5 10" id="KW-0067">ATP-binding</keyword>
<dbReference type="InterPro" id="IPR050763">
    <property type="entry name" value="ABC_transporter_ATP-binding"/>
</dbReference>
<dbReference type="InterPro" id="IPR003439">
    <property type="entry name" value="ABC_transporter-like_ATP-bd"/>
</dbReference>
<dbReference type="SMART" id="SM00382">
    <property type="entry name" value="AAA"/>
    <property type="match status" value="1"/>
</dbReference>
<evidence type="ECO:0000256" key="7">
    <source>
        <dbReference type="ARBA" id="ARBA00023136"/>
    </source>
</evidence>
<sequence>MSIIEVRELSKQFKEVLAVDNVTFDVKKGEIFGLLGPNGAGKSTTIRMLTTLSRPTSGTAIVADHDILKEPSKVREKIGLVSEKTILYDRLTAFENLMFFAKLNGMDKKNAKKRCMELLEMVDMLKWKDTMVGKFSTGMRQRINVIRALLHDPKIIFLDEPTLGLDPQTTRTIRELIKQINEEGRTVILTTHIMTEADILSDRIAIIDHGKIVALDTPKGLKRMLKQSDDEILDIEIPNMTSNLVTELEAFDCVQKVLSRSSEEIRIIMNCDNPVAFITDFLSKHSLNIRAIKTVEPTLEDVFIKLTGHEMRDQAVKKARFARRMMHQ</sequence>
<dbReference type="GO" id="GO:0005524">
    <property type="term" value="F:ATP binding"/>
    <property type="evidence" value="ECO:0007669"/>
    <property type="project" value="UniProtKB-KW"/>
</dbReference>
<comment type="subcellular location">
    <subcellularLocation>
        <location evidence="1">Cell membrane</location>
    </subcellularLocation>
</comment>
<dbReference type="GO" id="GO:1900753">
    <property type="term" value="P:doxorubicin transport"/>
    <property type="evidence" value="ECO:0007669"/>
    <property type="project" value="InterPro"/>
</dbReference>
<organism evidence="10">
    <name type="scientific">Kosmotoga arenicorallina</name>
    <dbReference type="NCBI Taxonomy" id="688066"/>
    <lineage>
        <taxon>Bacteria</taxon>
        <taxon>Thermotogati</taxon>
        <taxon>Thermotogota</taxon>
        <taxon>Thermotogae</taxon>
        <taxon>Kosmotogales</taxon>
        <taxon>Kosmotogaceae</taxon>
        <taxon>Kosmotoga</taxon>
    </lineage>
</organism>
<gene>
    <name evidence="10" type="ORF">ENL26_02425</name>
</gene>
<comment type="caution">
    <text evidence="10">The sequence shown here is derived from an EMBL/GenBank/DDBJ whole genome shotgun (WGS) entry which is preliminary data.</text>
</comment>
<evidence type="ECO:0000313" key="10">
    <source>
        <dbReference type="EMBL" id="HHF08612.1"/>
    </source>
</evidence>
<accession>A0A7C5HYL0</accession>
<dbReference type="PROSITE" id="PS50893">
    <property type="entry name" value="ABC_TRANSPORTER_2"/>
    <property type="match status" value="1"/>
</dbReference>
<evidence type="ECO:0000256" key="2">
    <source>
        <dbReference type="ARBA" id="ARBA00022448"/>
    </source>
</evidence>
<evidence type="ECO:0000256" key="4">
    <source>
        <dbReference type="ARBA" id="ARBA00022741"/>
    </source>
</evidence>
<dbReference type="AlphaFoldDB" id="A0A7C5HYL0"/>
<dbReference type="InterPro" id="IPR003593">
    <property type="entry name" value="AAA+_ATPase"/>
</dbReference>
<reference evidence="10" key="1">
    <citation type="journal article" date="2020" name="mSystems">
        <title>Genome- and Community-Level Interaction Insights into Carbon Utilization and Element Cycling Functions of Hydrothermarchaeota in Hydrothermal Sediment.</title>
        <authorList>
            <person name="Zhou Z."/>
            <person name="Liu Y."/>
            <person name="Xu W."/>
            <person name="Pan J."/>
            <person name="Luo Z.H."/>
            <person name="Li M."/>
        </authorList>
    </citation>
    <scope>NUCLEOTIDE SEQUENCE [LARGE SCALE GENOMIC DNA]</scope>
    <source>
        <strain evidence="10">HyVt-80</strain>
    </source>
</reference>
<dbReference type="GO" id="GO:0043215">
    <property type="term" value="P:daunorubicin transport"/>
    <property type="evidence" value="ECO:0007669"/>
    <property type="project" value="InterPro"/>
</dbReference>
<dbReference type="NCBIfam" id="TIGR01188">
    <property type="entry name" value="drrA"/>
    <property type="match status" value="1"/>
</dbReference>
<keyword evidence="3" id="KW-1003">Cell membrane</keyword>
<dbReference type="GO" id="GO:0016887">
    <property type="term" value="F:ATP hydrolysis activity"/>
    <property type="evidence" value="ECO:0007669"/>
    <property type="project" value="InterPro"/>
</dbReference>
<dbReference type="InterPro" id="IPR005894">
    <property type="entry name" value="DrrA"/>
</dbReference>
<dbReference type="PANTHER" id="PTHR42711">
    <property type="entry name" value="ABC TRANSPORTER ATP-BINDING PROTEIN"/>
    <property type="match status" value="1"/>
</dbReference>
<protein>
    <submittedName>
        <fullName evidence="10">ATP-binding cassette domain-containing protein</fullName>
    </submittedName>
</protein>
<dbReference type="GO" id="GO:0005886">
    <property type="term" value="C:plasma membrane"/>
    <property type="evidence" value="ECO:0007669"/>
    <property type="project" value="UniProtKB-SubCell"/>
</dbReference>
<dbReference type="Proteomes" id="UP000886129">
    <property type="component" value="Unassembled WGS sequence"/>
</dbReference>
<evidence type="ECO:0000256" key="6">
    <source>
        <dbReference type="ARBA" id="ARBA00022967"/>
    </source>
</evidence>